<evidence type="ECO:0000259" key="1">
    <source>
        <dbReference type="Pfam" id="PF13358"/>
    </source>
</evidence>
<feature type="domain" description="Tc1-like transposase DDE" evidence="1">
    <location>
        <begin position="6"/>
        <end position="62"/>
    </location>
</feature>
<proteinExistence type="predicted"/>
<dbReference type="InParanoid" id="A0A3B3ICJ9"/>
<dbReference type="Ensembl" id="ENSORLT00000029153.1">
    <property type="protein sequence ID" value="ENSORLP00000041852.1"/>
    <property type="gene ID" value="ENSORLG00000027372.1"/>
</dbReference>
<name>A0A3B3ICJ9_ORYLA</name>
<dbReference type="InterPro" id="IPR036397">
    <property type="entry name" value="RNaseH_sf"/>
</dbReference>
<dbReference type="Gene3D" id="3.30.420.10">
    <property type="entry name" value="Ribonuclease H-like superfamily/Ribonuclease H"/>
    <property type="match status" value="1"/>
</dbReference>
<keyword evidence="3" id="KW-1185">Reference proteome</keyword>
<dbReference type="STRING" id="8090.ENSORLP00000041852"/>
<organism evidence="2 3">
    <name type="scientific">Oryzias latipes</name>
    <name type="common">Japanese rice fish</name>
    <name type="synonym">Japanese killifish</name>
    <dbReference type="NCBI Taxonomy" id="8090"/>
    <lineage>
        <taxon>Eukaryota</taxon>
        <taxon>Metazoa</taxon>
        <taxon>Chordata</taxon>
        <taxon>Craniata</taxon>
        <taxon>Vertebrata</taxon>
        <taxon>Euteleostomi</taxon>
        <taxon>Actinopterygii</taxon>
        <taxon>Neopterygii</taxon>
        <taxon>Teleostei</taxon>
        <taxon>Neoteleostei</taxon>
        <taxon>Acanthomorphata</taxon>
        <taxon>Ovalentaria</taxon>
        <taxon>Atherinomorphae</taxon>
        <taxon>Beloniformes</taxon>
        <taxon>Adrianichthyidae</taxon>
        <taxon>Oryziinae</taxon>
        <taxon>Oryzias</taxon>
    </lineage>
</organism>
<dbReference type="InterPro" id="IPR038717">
    <property type="entry name" value="Tc1-like_DDE_dom"/>
</dbReference>
<dbReference type="GO" id="GO:0003676">
    <property type="term" value="F:nucleic acid binding"/>
    <property type="evidence" value="ECO:0007669"/>
    <property type="project" value="InterPro"/>
</dbReference>
<evidence type="ECO:0000313" key="3">
    <source>
        <dbReference type="Proteomes" id="UP000001038"/>
    </source>
</evidence>
<reference evidence="2" key="3">
    <citation type="submission" date="2025-09" db="UniProtKB">
        <authorList>
            <consortium name="Ensembl"/>
        </authorList>
    </citation>
    <scope>IDENTIFICATION</scope>
    <source>
        <strain evidence="2">Hd-rR</strain>
    </source>
</reference>
<reference evidence="2" key="2">
    <citation type="submission" date="2025-08" db="UniProtKB">
        <authorList>
            <consortium name="Ensembl"/>
        </authorList>
    </citation>
    <scope>IDENTIFICATION</scope>
    <source>
        <strain evidence="2">Hd-rR</strain>
    </source>
</reference>
<accession>A0A3B3ICJ9</accession>
<dbReference type="Pfam" id="PF13358">
    <property type="entry name" value="DDE_3"/>
    <property type="match status" value="1"/>
</dbReference>
<reference evidence="2 3" key="1">
    <citation type="journal article" date="2007" name="Nature">
        <title>The medaka draft genome and insights into vertebrate genome evolution.</title>
        <authorList>
            <person name="Kasahara M."/>
            <person name="Naruse K."/>
            <person name="Sasaki S."/>
            <person name="Nakatani Y."/>
            <person name="Qu W."/>
            <person name="Ahsan B."/>
            <person name="Yamada T."/>
            <person name="Nagayasu Y."/>
            <person name="Doi K."/>
            <person name="Kasai Y."/>
            <person name="Jindo T."/>
            <person name="Kobayashi D."/>
            <person name="Shimada A."/>
            <person name="Toyoda A."/>
            <person name="Kuroki Y."/>
            <person name="Fujiyama A."/>
            <person name="Sasaki T."/>
            <person name="Shimizu A."/>
            <person name="Asakawa S."/>
            <person name="Shimizu N."/>
            <person name="Hashimoto S."/>
            <person name="Yang J."/>
            <person name="Lee Y."/>
            <person name="Matsushima K."/>
            <person name="Sugano S."/>
            <person name="Sakaizumi M."/>
            <person name="Narita T."/>
            <person name="Ohishi K."/>
            <person name="Haga S."/>
            <person name="Ohta F."/>
            <person name="Nomoto H."/>
            <person name="Nogata K."/>
            <person name="Morishita T."/>
            <person name="Endo T."/>
            <person name="Shin-I T."/>
            <person name="Takeda H."/>
            <person name="Morishita S."/>
            <person name="Kohara Y."/>
        </authorList>
    </citation>
    <scope>NUCLEOTIDE SEQUENCE [LARGE SCALE GENOMIC DNA]</scope>
    <source>
        <strain evidence="2 3">Hd-rR</strain>
    </source>
</reference>
<sequence length="96" mass="11036">MHTPPNFLFMDDYAPTQHGSCVTARLQEVGVPHVVWPPMSPDMNPIEHTWNQLRQRLDDGTPSPRDLAELHVDQDTSLSNCYCSKLWKYGIQRLCT</sequence>
<dbReference type="Proteomes" id="UP000001038">
    <property type="component" value="Chromosome 9"/>
</dbReference>
<dbReference type="AlphaFoldDB" id="A0A3B3ICJ9"/>
<evidence type="ECO:0000313" key="2">
    <source>
        <dbReference type="Ensembl" id="ENSORLP00000041852.1"/>
    </source>
</evidence>
<protein>
    <recommendedName>
        <fullName evidence="1">Tc1-like transposase DDE domain-containing protein</fullName>
    </recommendedName>
</protein>
<dbReference type="GeneTree" id="ENSGT01030000235357"/>